<reference evidence="2" key="1">
    <citation type="submission" date="2016-10" db="EMBL/GenBank/DDBJ databases">
        <authorList>
            <person name="Varghese N."/>
            <person name="Submissions S."/>
        </authorList>
    </citation>
    <scope>NUCLEOTIDE SEQUENCE [LARGE SCALE GENOMIC DNA]</scope>
    <source>
        <strain evidence="2">CGMCC 4.578</strain>
    </source>
</reference>
<sequence length="104" mass="11744">MIVRGWSNGSPRLSGAGYGLRLSAADRDQHFRREWTFVEIDLGPYGMTNVALSASFWRTCIELRCADVGHWLVAQQLAPWPKGAPPHLNLEHLGDARFRLTNQK</sequence>
<protein>
    <submittedName>
        <fullName evidence="1">Uncharacterized protein</fullName>
    </submittedName>
</protein>
<evidence type="ECO:0000313" key="1">
    <source>
        <dbReference type="EMBL" id="SEQ65879.1"/>
    </source>
</evidence>
<dbReference type="Proteomes" id="UP000199028">
    <property type="component" value="Unassembled WGS sequence"/>
</dbReference>
<name>A0A1H9HU43_9PSEU</name>
<gene>
    <name evidence="1" type="ORF">SAMN05216195_1021003</name>
</gene>
<dbReference type="AlphaFoldDB" id="A0A1H9HU43"/>
<keyword evidence="2" id="KW-1185">Reference proteome</keyword>
<dbReference type="RefSeq" id="WP_143086672.1">
    <property type="nucleotide sequence ID" value="NZ_FOFT01000002.1"/>
</dbReference>
<evidence type="ECO:0000313" key="2">
    <source>
        <dbReference type="Proteomes" id="UP000199028"/>
    </source>
</evidence>
<dbReference type="OrthoDB" id="7064642at2"/>
<organism evidence="1 2">
    <name type="scientific">Lentzea flaviverrucosa</name>
    <dbReference type="NCBI Taxonomy" id="200379"/>
    <lineage>
        <taxon>Bacteria</taxon>
        <taxon>Bacillati</taxon>
        <taxon>Actinomycetota</taxon>
        <taxon>Actinomycetes</taxon>
        <taxon>Pseudonocardiales</taxon>
        <taxon>Pseudonocardiaceae</taxon>
        <taxon>Lentzea</taxon>
    </lineage>
</organism>
<accession>A0A1H9HU43</accession>
<dbReference type="EMBL" id="FOFT01000002">
    <property type="protein sequence ID" value="SEQ65879.1"/>
    <property type="molecule type" value="Genomic_DNA"/>
</dbReference>
<proteinExistence type="predicted"/>